<sequence>MCGSSRVWLVCDELRLDAVVKEVVFPGPAIAAPDYSRWLLAVDHPGCVASFDSAALIPTAAFARAFAMAGPGGAAHSLLIPRCSPSISTWKAANSLRPSLHVGGSMDAALSIVFLAARMAGIKGCRPVGRIAGIAHAVNLVGTSSMIFFLYFAASGIAVTYVSKWPNCVLGRRAGVLTATHVPCQFAVRAPINVRYFESFFAGFFNNGCS</sequence>
<dbReference type="Proteomes" id="UP001279734">
    <property type="component" value="Unassembled WGS sequence"/>
</dbReference>
<name>A0AAD3TMD0_NEPGR</name>
<gene>
    <name evidence="1" type="ORF">Nepgr_033951</name>
</gene>
<evidence type="ECO:0000313" key="2">
    <source>
        <dbReference type="Proteomes" id="UP001279734"/>
    </source>
</evidence>
<evidence type="ECO:0000313" key="1">
    <source>
        <dbReference type="EMBL" id="GMH32107.1"/>
    </source>
</evidence>
<keyword evidence="2" id="KW-1185">Reference proteome</keyword>
<dbReference type="AlphaFoldDB" id="A0AAD3TMD0"/>
<dbReference type="EMBL" id="BSYO01000069">
    <property type="protein sequence ID" value="GMH32107.1"/>
    <property type="molecule type" value="Genomic_DNA"/>
</dbReference>
<accession>A0AAD3TMD0</accession>
<protein>
    <submittedName>
        <fullName evidence="1">Uncharacterized protein</fullName>
    </submittedName>
</protein>
<reference evidence="1" key="1">
    <citation type="submission" date="2023-05" db="EMBL/GenBank/DDBJ databases">
        <title>Nepenthes gracilis genome sequencing.</title>
        <authorList>
            <person name="Fukushima K."/>
        </authorList>
    </citation>
    <scope>NUCLEOTIDE SEQUENCE</scope>
    <source>
        <strain evidence="1">SING2019-196</strain>
    </source>
</reference>
<comment type="caution">
    <text evidence="1">The sequence shown here is derived from an EMBL/GenBank/DDBJ whole genome shotgun (WGS) entry which is preliminary data.</text>
</comment>
<proteinExistence type="predicted"/>
<organism evidence="1 2">
    <name type="scientific">Nepenthes gracilis</name>
    <name type="common">Slender pitcher plant</name>
    <dbReference type="NCBI Taxonomy" id="150966"/>
    <lineage>
        <taxon>Eukaryota</taxon>
        <taxon>Viridiplantae</taxon>
        <taxon>Streptophyta</taxon>
        <taxon>Embryophyta</taxon>
        <taxon>Tracheophyta</taxon>
        <taxon>Spermatophyta</taxon>
        <taxon>Magnoliopsida</taxon>
        <taxon>eudicotyledons</taxon>
        <taxon>Gunneridae</taxon>
        <taxon>Pentapetalae</taxon>
        <taxon>Caryophyllales</taxon>
        <taxon>Nepenthaceae</taxon>
        <taxon>Nepenthes</taxon>
    </lineage>
</organism>